<dbReference type="SUPFAM" id="SSF53850">
    <property type="entry name" value="Periplasmic binding protein-like II"/>
    <property type="match status" value="1"/>
</dbReference>
<dbReference type="EMBL" id="JAHZSS010000016">
    <property type="protein sequence ID" value="MBW8191917.1"/>
    <property type="molecule type" value="Genomic_DNA"/>
</dbReference>
<sequence>MKMLKRTLLAISLASFTQVSLAAVVMIGNPATADQLTKKQAQSIYLAKSKKLPSGASVVINELSPGDPIRSEFHEKVTGKSDAQLKSYWSRLVFTGKAAAPAEHGSATALKAAVASTPGAVGYIDEADVDGSVAVLFKP</sequence>
<feature type="signal peptide" evidence="1">
    <location>
        <begin position="1"/>
        <end position="22"/>
    </location>
</feature>
<gene>
    <name evidence="2" type="ORF">K0504_12795</name>
</gene>
<comment type="caution">
    <text evidence="2">The sequence shown here is derived from an EMBL/GenBank/DDBJ whole genome shotgun (WGS) entry which is preliminary data.</text>
</comment>
<keyword evidence="3" id="KW-1185">Reference proteome</keyword>
<feature type="chain" id="PRO_5047095051" evidence="1">
    <location>
        <begin position="23"/>
        <end position="139"/>
    </location>
</feature>
<keyword evidence="1" id="KW-0732">Signal</keyword>
<organism evidence="2 3">
    <name type="scientific">Neiella holothuriorum</name>
    <dbReference type="NCBI Taxonomy" id="2870530"/>
    <lineage>
        <taxon>Bacteria</taxon>
        <taxon>Pseudomonadati</taxon>
        <taxon>Pseudomonadota</taxon>
        <taxon>Gammaproteobacteria</taxon>
        <taxon>Alteromonadales</taxon>
        <taxon>Echinimonadaceae</taxon>
        <taxon>Neiella</taxon>
    </lineage>
</organism>
<reference evidence="2" key="1">
    <citation type="submission" date="2021-07" db="EMBL/GenBank/DDBJ databases">
        <title>Neiella marina sp. nov., isolated from the intestinal content of sea cucumber Apostichopus japonicus.</title>
        <authorList>
            <person name="Bai X."/>
        </authorList>
    </citation>
    <scope>NUCLEOTIDE SEQUENCE</scope>
    <source>
        <strain evidence="2">126</strain>
    </source>
</reference>
<dbReference type="Proteomes" id="UP001166251">
    <property type="component" value="Unassembled WGS sequence"/>
</dbReference>
<accession>A0ABS7EJT1</accession>
<evidence type="ECO:0000313" key="2">
    <source>
        <dbReference type="EMBL" id="MBW8191917.1"/>
    </source>
</evidence>
<proteinExistence type="predicted"/>
<protein>
    <submittedName>
        <fullName evidence="2">Phosphate ABC transporter substrate-binding protein</fullName>
    </submittedName>
</protein>
<evidence type="ECO:0000256" key="1">
    <source>
        <dbReference type="SAM" id="SignalP"/>
    </source>
</evidence>
<dbReference type="Gene3D" id="3.40.190.10">
    <property type="entry name" value="Periplasmic binding protein-like II"/>
    <property type="match status" value="1"/>
</dbReference>
<evidence type="ECO:0000313" key="3">
    <source>
        <dbReference type="Proteomes" id="UP001166251"/>
    </source>
</evidence>
<name>A0ABS7EJT1_9GAMM</name>